<organism evidence="5 6">
    <name type="scientific">Dermacoccus abyssi</name>
    <dbReference type="NCBI Taxonomy" id="322596"/>
    <lineage>
        <taxon>Bacteria</taxon>
        <taxon>Bacillati</taxon>
        <taxon>Actinomycetota</taxon>
        <taxon>Actinomycetes</taxon>
        <taxon>Micrococcales</taxon>
        <taxon>Dermacoccaceae</taxon>
        <taxon>Dermacoccus</taxon>
    </lineage>
</organism>
<dbReference type="GO" id="GO:0008408">
    <property type="term" value="F:3'-5' exonuclease activity"/>
    <property type="evidence" value="ECO:0007669"/>
    <property type="project" value="TreeGrafter"/>
</dbReference>
<evidence type="ECO:0000256" key="2">
    <source>
        <dbReference type="ARBA" id="ARBA00022801"/>
    </source>
</evidence>
<evidence type="ECO:0000313" key="6">
    <source>
        <dbReference type="Proteomes" id="UP000285376"/>
    </source>
</evidence>
<dbReference type="GO" id="GO:0003676">
    <property type="term" value="F:nucleic acid binding"/>
    <property type="evidence" value="ECO:0007669"/>
    <property type="project" value="InterPro"/>
</dbReference>
<gene>
    <name evidence="5" type="ORF">D1832_13475</name>
</gene>
<dbReference type="InterPro" id="IPR013520">
    <property type="entry name" value="Ribonucl_H"/>
</dbReference>
<feature type="domain" description="Exonuclease" evidence="4">
    <location>
        <begin position="14"/>
        <end position="179"/>
    </location>
</feature>
<dbReference type="Proteomes" id="UP000285376">
    <property type="component" value="Unassembled WGS sequence"/>
</dbReference>
<evidence type="ECO:0000313" key="5">
    <source>
        <dbReference type="EMBL" id="RHW44083.1"/>
    </source>
</evidence>
<dbReference type="SMART" id="SM00479">
    <property type="entry name" value="EXOIII"/>
    <property type="match status" value="1"/>
</dbReference>
<dbReference type="AlphaFoldDB" id="A0A417Z0U8"/>
<keyword evidence="3" id="KW-0269">Exonuclease</keyword>
<proteinExistence type="predicted"/>
<evidence type="ECO:0000259" key="4">
    <source>
        <dbReference type="SMART" id="SM00479"/>
    </source>
</evidence>
<comment type="caution">
    <text evidence="5">The sequence shown here is derived from an EMBL/GenBank/DDBJ whole genome shotgun (WGS) entry which is preliminary data.</text>
</comment>
<dbReference type="InterPro" id="IPR012337">
    <property type="entry name" value="RNaseH-like_sf"/>
</dbReference>
<reference evidence="5 6" key="1">
    <citation type="submission" date="2018-08" db="EMBL/GenBank/DDBJ databases">
        <title>Whole genome sequence analysis of Dermacoccus abyssi bacteria isolated from Deep Mariana trench Micromonospora spp reveals genes involved in the environmental adaptation and production of secondary metabolites.</title>
        <authorList>
            <person name="Abdel-Mageed W.M."/>
            <person name="Lehri B."/>
            <person name="Nouioui I."/>
            <person name="Goodfellow I."/>
            <person name="Jaspars M."/>
            <person name="Karlyshev A."/>
        </authorList>
    </citation>
    <scope>NUCLEOTIDE SEQUENCE [LARGE SCALE GENOMIC DNA]</scope>
    <source>
        <strain evidence="5 6">MT1.1</strain>
    </source>
</reference>
<dbReference type="InterPro" id="IPR036397">
    <property type="entry name" value="RNaseH_sf"/>
</dbReference>
<keyword evidence="1" id="KW-0540">Nuclease</keyword>
<evidence type="ECO:0000256" key="1">
    <source>
        <dbReference type="ARBA" id="ARBA00022722"/>
    </source>
</evidence>
<dbReference type="Gene3D" id="3.30.420.10">
    <property type="entry name" value="Ribonuclease H-like superfamily/Ribonuclease H"/>
    <property type="match status" value="1"/>
</dbReference>
<dbReference type="Pfam" id="PF00929">
    <property type="entry name" value="RNase_T"/>
    <property type="match status" value="1"/>
</dbReference>
<dbReference type="EMBL" id="QWLM01000020">
    <property type="protein sequence ID" value="RHW44083.1"/>
    <property type="molecule type" value="Genomic_DNA"/>
</dbReference>
<dbReference type="PANTHER" id="PTHR30231">
    <property type="entry name" value="DNA POLYMERASE III SUBUNIT EPSILON"/>
    <property type="match status" value="1"/>
</dbReference>
<dbReference type="CDD" id="cd06127">
    <property type="entry name" value="DEDDh"/>
    <property type="match status" value="1"/>
</dbReference>
<name>A0A417Z0U8_9MICO</name>
<evidence type="ECO:0000256" key="3">
    <source>
        <dbReference type="ARBA" id="ARBA00022839"/>
    </source>
</evidence>
<protein>
    <submittedName>
        <fullName evidence="5">DNA polymerase III subunit epsilon</fullName>
    </submittedName>
</protein>
<dbReference type="PANTHER" id="PTHR30231:SF4">
    <property type="entry name" value="PROTEIN NEN2"/>
    <property type="match status" value="1"/>
</dbReference>
<dbReference type="GO" id="GO:0005829">
    <property type="term" value="C:cytosol"/>
    <property type="evidence" value="ECO:0007669"/>
    <property type="project" value="TreeGrafter"/>
</dbReference>
<accession>A0A417Z0U8</accession>
<dbReference type="SUPFAM" id="SSF53098">
    <property type="entry name" value="Ribonuclease H-like"/>
    <property type="match status" value="1"/>
</dbReference>
<sequence length="223" mass="24671">MSAPSAPTPSLRRGFAVVDVETSGLDPTKHRVIEVAVTQLSPAGVVESEWSTLVRARGGTGPVHIHGLTDHDLRDAPTFAEVAGTLRGLLEGRILVAHNAVFDWTFLAHEAARAHTSLPVEERLCTVTLARQLGIPSRNLRLGTLAEHWGIPVTQAHRAADDVHVLVDVLRQCLDEAGRQRSPLPLEQCLPAARWWRLAGVAHRWKRRVRRAKRATTRALRRR</sequence>
<dbReference type="RefSeq" id="WP_118914765.1">
    <property type="nucleotide sequence ID" value="NZ_CBCRVH010000021.1"/>
</dbReference>
<keyword evidence="2" id="KW-0378">Hydrolase</keyword>
<dbReference type="FunFam" id="3.30.420.10:FF:000045">
    <property type="entry name" value="3'-5' exonuclease DinG"/>
    <property type="match status" value="1"/>
</dbReference>